<dbReference type="InParanoid" id="A0A0C3GRG0"/>
<evidence type="ECO:0000313" key="1">
    <source>
        <dbReference type="EMBL" id="KIM93076.1"/>
    </source>
</evidence>
<reference evidence="2" key="2">
    <citation type="submission" date="2015-01" db="EMBL/GenBank/DDBJ databases">
        <title>Evolutionary Origins and Diversification of the Mycorrhizal Mutualists.</title>
        <authorList>
            <consortium name="DOE Joint Genome Institute"/>
            <consortium name="Mycorrhizal Genomics Consortium"/>
            <person name="Kohler A."/>
            <person name="Kuo A."/>
            <person name="Nagy L.G."/>
            <person name="Floudas D."/>
            <person name="Copeland A."/>
            <person name="Barry K.W."/>
            <person name="Cichocki N."/>
            <person name="Veneault-Fourrey C."/>
            <person name="LaButti K."/>
            <person name="Lindquist E.A."/>
            <person name="Lipzen A."/>
            <person name="Lundell T."/>
            <person name="Morin E."/>
            <person name="Murat C."/>
            <person name="Riley R."/>
            <person name="Ohm R."/>
            <person name="Sun H."/>
            <person name="Tunlid A."/>
            <person name="Henrissat B."/>
            <person name="Grigoriev I.V."/>
            <person name="Hibbett D.S."/>
            <person name="Martin F."/>
        </authorList>
    </citation>
    <scope>NUCLEOTIDE SEQUENCE [LARGE SCALE GENOMIC DNA]</scope>
    <source>
        <strain evidence="2">Zn</strain>
    </source>
</reference>
<keyword evidence="2" id="KW-1185">Reference proteome</keyword>
<dbReference type="InterPro" id="IPR022198">
    <property type="entry name" value="DUF3723"/>
</dbReference>
<gene>
    <name evidence="1" type="ORF">OIDMADRAFT_138444</name>
</gene>
<protein>
    <submittedName>
        <fullName evidence="1">Uncharacterized protein</fullName>
    </submittedName>
</protein>
<dbReference type="Proteomes" id="UP000054321">
    <property type="component" value="Unassembled WGS sequence"/>
</dbReference>
<dbReference type="OrthoDB" id="5421195at2759"/>
<dbReference type="Pfam" id="PF12520">
    <property type="entry name" value="DUF3723"/>
    <property type="match status" value="1"/>
</dbReference>
<dbReference type="EMBL" id="KN832900">
    <property type="protein sequence ID" value="KIM93076.1"/>
    <property type="molecule type" value="Genomic_DNA"/>
</dbReference>
<dbReference type="AlphaFoldDB" id="A0A0C3GRG0"/>
<sequence>WIVDLYSPSISDRLRTLLIDKYTKQERPSDGKIYRKIRDAKNTMSPSLCTSFENRWWAWLHPTAAKKLCRLFLRHQLIAAFDALQRSPGIFDAGMMISTLYKVLSTHCYKVKKHTIPAWNGFLSGVREGLQRIDHGTVNAIQCRAPGTSTLDTQFVRGKLLGRSAFGGFSDQERAVMVENILPFRHTIPSLYIFFQDIHFLEACTDSVKWLVTVPPSQSLFKTLGDCYKRTDET</sequence>
<feature type="non-terminal residue" evidence="1">
    <location>
        <position position="1"/>
    </location>
</feature>
<accession>A0A0C3GRG0</accession>
<organism evidence="1 2">
    <name type="scientific">Oidiodendron maius (strain Zn)</name>
    <dbReference type="NCBI Taxonomy" id="913774"/>
    <lineage>
        <taxon>Eukaryota</taxon>
        <taxon>Fungi</taxon>
        <taxon>Dikarya</taxon>
        <taxon>Ascomycota</taxon>
        <taxon>Pezizomycotina</taxon>
        <taxon>Leotiomycetes</taxon>
        <taxon>Leotiomycetes incertae sedis</taxon>
        <taxon>Myxotrichaceae</taxon>
        <taxon>Oidiodendron</taxon>
    </lineage>
</organism>
<reference evidence="1 2" key="1">
    <citation type="submission" date="2014-04" db="EMBL/GenBank/DDBJ databases">
        <authorList>
            <consortium name="DOE Joint Genome Institute"/>
            <person name="Kuo A."/>
            <person name="Martino E."/>
            <person name="Perotto S."/>
            <person name="Kohler A."/>
            <person name="Nagy L.G."/>
            <person name="Floudas D."/>
            <person name="Copeland A."/>
            <person name="Barry K.W."/>
            <person name="Cichocki N."/>
            <person name="Veneault-Fourrey C."/>
            <person name="LaButti K."/>
            <person name="Lindquist E.A."/>
            <person name="Lipzen A."/>
            <person name="Lundell T."/>
            <person name="Morin E."/>
            <person name="Murat C."/>
            <person name="Sun H."/>
            <person name="Tunlid A."/>
            <person name="Henrissat B."/>
            <person name="Grigoriev I.V."/>
            <person name="Hibbett D.S."/>
            <person name="Martin F."/>
            <person name="Nordberg H.P."/>
            <person name="Cantor M.N."/>
            <person name="Hua S.X."/>
        </authorList>
    </citation>
    <scope>NUCLEOTIDE SEQUENCE [LARGE SCALE GENOMIC DNA]</scope>
    <source>
        <strain evidence="1 2">Zn</strain>
    </source>
</reference>
<name>A0A0C3GRG0_OIDMZ</name>
<dbReference type="STRING" id="913774.A0A0C3GRG0"/>
<evidence type="ECO:0000313" key="2">
    <source>
        <dbReference type="Proteomes" id="UP000054321"/>
    </source>
</evidence>
<dbReference type="HOGENOM" id="CLU_1302325_0_0_1"/>
<proteinExistence type="predicted"/>